<protein>
    <recommendedName>
        <fullName evidence="6">Hsp90 chaperone protein kinase-targeting subunit</fullName>
    </recommendedName>
</protein>
<feature type="domain" description="Cdc37 Hsp90 binding" evidence="3">
    <location>
        <begin position="118"/>
        <end position="267"/>
    </location>
</feature>
<dbReference type="InterPro" id="IPR004918">
    <property type="entry name" value="Cdc37"/>
</dbReference>
<feature type="compositionally biased region" description="Polar residues" evidence="1">
    <location>
        <begin position="100"/>
        <end position="109"/>
    </location>
</feature>
<dbReference type="PANTHER" id="PTHR12800">
    <property type="entry name" value="CDC37-RELATED"/>
    <property type="match status" value="1"/>
</dbReference>
<evidence type="ECO:0000259" key="2">
    <source>
        <dbReference type="SMART" id="SM01069"/>
    </source>
</evidence>
<dbReference type="GO" id="GO:0005737">
    <property type="term" value="C:cytoplasm"/>
    <property type="evidence" value="ECO:0007669"/>
    <property type="project" value="TreeGrafter"/>
</dbReference>
<dbReference type="GO" id="GO:0031072">
    <property type="term" value="F:heat shock protein binding"/>
    <property type="evidence" value="ECO:0007669"/>
    <property type="project" value="TreeGrafter"/>
</dbReference>
<evidence type="ECO:0000256" key="1">
    <source>
        <dbReference type="SAM" id="MobiDB-lite"/>
    </source>
</evidence>
<evidence type="ECO:0000259" key="3">
    <source>
        <dbReference type="SMART" id="SM01070"/>
    </source>
</evidence>
<dbReference type="EMBL" id="CAJVCH010481389">
    <property type="protein sequence ID" value="CAG7820526.1"/>
    <property type="molecule type" value="Genomic_DNA"/>
</dbReference>
<keyword evidence="5" id="KW-1185">Reference proteome</keyword>
<dbReference type="SMART" id="SM01070">
    <property type="entry name" value="CDC37_M"/>
    <property type="match status" value="1"/>
</dbReference>
<dbReference type="Pfam" id="PF08565">
    <property type="entry name" value="CDC37_M"/>
    <property type="match status" value="1"/>
</dbReference>
<evidence type="ECO:0000313" key="4">
    <source>
        <dbReference type="EMBL" id="CAG7820526.1"/>
    </source>
</evidence>
<dbReference type="InterPro" id="IPR013873">
    <property type="entry name" value="Cdc37_C"/>
</dbReference>
<dbReference type="AlphaFoldDB" id="A0A8J2PA41"/>
<dbReference type="Proteomes" id="UP000708208">
    <property type="component" value="Unassembled WGS sequence"/>
</dbReference>
<feature type="region of interest" description="Disordered" evidence="1">
    <location>
        <begin position="91"/>
        <end position="113"/>
    </location>
</feature>
<dbReference type="GO" id="GO:0051087">
    <property type="term" value="F:protein-folding chaperone binding"/>
    <property type="evidence" value="ECO:0007669"/>
    <property type="project" value="TreeGrafter"/>
</dbReference>
<dbReference type="GO" id="GO:0006457">
    <property type="term" value="P:protein folding"/>
    <property type="evidence" value="ECO:0007669"/>
    <property type="project" value="TreeGrafter"/>
</dbReference>
<dbReference type="PANTHER" id="PTHR12800:SF4">
    <property type="entry name" value="HSP90 CO-CHAPERONE CDC37"/>
    <property type="match status" value="1"/>
</dbReference>
<reference evidence="4" key="1">
    <citation type="submission" date="2021-06" db="EMBL/GenBank/DDBJ databases">
        <authorList>
            <person name="Hodson N. C."/>
            <person name="Mongue J. A."/>
            <person name="Jaron S. K."/>
        </authorList>
    </citation>
    <scope>NUCLEOTIDE SEQUENCE</scope>
</reference>
<dbReference type="OrthoDB" id="440202at2759"/>
<dbReference type="GO" id="GO:0051082">
    <property type="term" value="F:unfolded protein binding"/>
    <property type="evidence" value="ECO:0007669"/>
    <property type="project" value="TreeGrafter"/>
</dbReference>
<name>A0A8J2PA41_9HEXA</name>
<organism evidence="4 5">
    <name type="scientific">Allacma fusca</name>
    <dbReference type="NCBI Taxonomy" id="39272"/>
    <lineage>
        <taxon>Eukaryota</taxon>
        <taxon>Metazoa</taxon>
        <taxon>Ecdysozoa</taxon>
        <taxon>Arthropoda</taxon>
        <taxon>Hexapoda</taxon>
        <taxon>Collembola</taxon>
        <taxon>Symphypleona</taxon>
        <taxon>Sminthuridae</taxon>
        <taxon>Allacma</taxon>
    </lineage>
</organism>
<evidence type="ECO:0008006" key="6">
    <source>
        <dbReference type="Google" id="ProtNLM"/>
    </source>
</evidence>
<sequence length="325" mass="37963">MSCVDYSKWNNLKVVDDDDDLEEIKSKGTVSKEVIQLETEKRNYEIRTISHNKKLAEIEAKKKMGADVRRLEEEWNREDKSLAKAKRELYQKLKSPTPGKATTTVTQPRVQEPEVPVAKSAAKDLKDMSTDERMAVATFIEKFQPVLLEYGKRRSHEDTKQFLVDHPELVTEETTHFFGAWCLELGLKGKLEMFQIVSHHAITLQCLLEYGRQTNQESGKCINEFFERLMEVNNPEYQKIFDDQLLQFRKRVLKQSEKNLLLLPEEEQRMIVLSSIPELLRVSIDDEDEEMFQDALQEISKEDAKYHLSRCIAARLWTPKNKNLI</sequence>
<dbReference type="GO" id="GO:0050821">
    <property type="term" value="P:protein stabilization"/>
    <property type="evidence" value="ECO:0007669"/>
    <property type="project" value="TreeGrafter"/>
</dbReference>
<feature type="domain" description="Cdc37 C-terminal" evidence="2">
    <location>
        <begin position="261"/>
        <end position="323"/>
    </location>
</feature>
<gene>
    <name evidence="4" type="ORF">AFUS01_LOCUS30915</name>
</gene>
<dbReference type="InterPro" id="IPR013874">
    <property type="entry name" value="Cdc37_Hsp90-bd"/>
</dbReference>
<comment type="caution">
    <text evidence="4">The sequence shown here is derived from an EMBL/GenBank/DDBJ whole genome shotgun (WGS) entry which is preliminary data.</text>
</comment>
<evidence type="ECO:0000313" key="5">
    <source>
        <dbReference type="Proteomes" id="UP000708208"/>
    </source>
</evidence>
<accession>A0A8J2PA41</accession>
<proteinExistence type="predicted"/>
<dbReference type="SMART" id="SM01069">
    <property type="entry name" value="CDC37_C"/>
    <property type="match status" value="1"/>
</dbReference>